<dbReference type="SMART" id="SM00448">
    <property type="entry name" value="REC"/>
    <property type="match status" value="1"/>
</dbReference>
<dbReference type="SUPFAM" id="SSF55073">
    <property type="entry name" value="Nucleotide cyclase"/>
    <property type="match status" value="1"/>
</dbReference>
<dbReference type="GO" id="GO:0000160">
    <property type="term" value="P:phosphorelay signal transduction system"/>
    <property type="evidence" value="ECO:0007669"/>
    <property type="project" value="InterPro"/>
</dbReference>
<dbReference type="EMBL" id="RCCJ01000001">
    <property type="protein sequence ID" value="RLJ70726.1"/>
    <property type="molecule type" value="Genomic_DNA"/>
</dbReference>
<proteinExistence type="predicted"/>
<dbReference type="InterPro" id="IPR043128">
    <property type="entry name" value="Rev_trsase/Diguanyl_cyclase"/>
</dbReference>
<dbReference type="InterPro" id="IPR035965">
    <property type="entry name" value="PAS-like_dom_sf"/>
</dbReference>
<dbReference type="Gene3D" id="3.30.450.40">
    <property type="match status" value="1"/>
</dbReference>
<dbReference type="InterPro" id="IPR011006">
    <property type="entry name" value="CheY-like_superfamily"/>
</dbReference>
<dbReference type="AlphaFoldDB" id="A0A497XP26"/>
<evidence type="ECO:0000259" key="8">
    <source>
        <dbReference type="PROSITE" id="PS50883"/>
    </source>
</evidence>
<dbReference type="SMART" id="SM00065">
    <property type="entry name" value="GAF"/>
    <property type="match status" value="1"/>
</dbReference>
<dbReference type="CDD" id="cd00156">
    <property type="entry name" value="REC"/>
    <property type="match status" value="1"/>
</dbReference>
<name>A0A497XP26_9AQUI</name>
<dbReference type="Gene3D" id="3.40.50.2300">
    <property type="match status" value="1"/>
</dbReference>
<dbReference type="SMART" id="SM00091">
    <property type="entry name" value="PAS"/>
    <property type="match status" value="2"/>
</dbReference>
<evidence type="ECO:0000259" key="5">
    <source>
        <dbReference type="PROSITE" id="PS50110"/>
    </source>
</evidence>
<accession>A0A497XP26</accession>
<feature type="domain" description="GGDEF" evidence="9">
    <location>
        <begin position="554"/>
        <end position="687"/>
    </location>
</feature>
<dbReference type="PROSITE" id="PS50113">
    <property type="entry name" value="PAC"/>
    <property type="match status" value="1"/>
</dbReference>
<dbReference type="SUPFAM" id="SSF55781">
    <property type="entry name" value="GAF domain-like"/>
    <property type="match status" value="1"/>
</dbReference>
<dbReference type="Pfam" id="PF13185">
    <property type="entry name" value="GAF_2"/>
    <property type="match status" value="1"/>
</dbReference>
<dbReference type="Gene3D" id="3.30.450.20">
    <property type="entry name" value="PAS domain"/>
    <property type="match status" value="2"/>
</dbReference>
<protein>
    <submittedName>
        <fullName evidence="10">PAS domain S-box-containing protein/diguanylate cyclase (GGDEF)-like protein</fullName>
    </submittedName>
</protein>
<dbReference type="NCBIfam" id="TIGR00254">
    <property type="entry name" value="GGDEF"/>
    <property type="match status" value="1"/>
</dbReference>
<dbReference type="InterPro" id="IPR029016">
    <property type="entry name" value="GAF-like_dom_sf"/>
</dbReference>
<dbReference type="InterPro" id="IPR001633">
    <property type="entry name" value="EAL_dom"/>
</dbReference>
<dbReference type="PROSITE" id="PS50112">
    <property type="entry name" value="PAS"/>
    <property type="match status" value="1"/>
</dbReference>
<feature type="modified residue" description="4-aspartylphosphate" evidence="3">
    <location>
        <position position="53"/>
    </location>
</feature>
<dbReference type="CDD" id="cd01949">
    <property type="entry name" value="GGDEF"/>
    <property type="match status" value="1"/>
</dbReference>
<keyword evidence="4" id="KW-0175">Coiled coil</keyword>
<evidence type="ECO:0000313" key="10">
    <source>
        <dbReference type="EMBL" id="RLJ70726.1"/>
    </source>
</evidence>
<dbReference type="SUPFAM" id="SSF52172">
    <property type="entry name" value="CheY-like"/>
    <property type="match status" value="1"/>
</dbReference>
<keyword evidence="3" id="KW-0597">Phosphoprotein</keyword>
<organism evidence="10 11">
    <name type="scientific">Hydrogenivirga caldilitoris</name>
    <dbReference type="NCBI Taxonomy" id="246264"/>
    <lineage>
        <taxon>Bacteria</taxon>
        <taxon>Pseudomonadati</taxon>
        <taxon>Aquificota</taxon>
        <taxon>Aquificia</taxon>
        <taxon>Aquificales</taxon>
        <taxon>Aquificaceae</taxon>
        <taxon>Hydrogenivirga</taxon>
    </lineage>
</organism>
<evidence type="ECO:0000259" key="7">
    <source>
        <dbReference type="PROSITE" id="PS50113"/>
    </source>
</evidence>
<feature type="domain" description="PAS" evidence="6">
    <location>
        <begin position="131"/>
        <end position="167"/>
    </location>
</feature>
<dbReference type="SMART" id="SM00052">
    <property type="entry name" value="EAL"/>
    <property type="match status" value="1"/>
</dbReference>
<evidence type="ECO:0000256" key="2">
    <source>
        <dbReference type="ARBA" id="ARBA00022777"/>
    </source>
</evidence>
<dbReference type="PROSITE" id="PS50887">
    <property type="entry name" value="GGDEF"/>
    <property type="match status" value="1"/>
</dbReference>
<feature type="domain" description="PAC" evidence="7">
    <location>
        <begin position="200"/>
        <end position="250"/>
    </location>
</feature>
<evidence type="ECO:0000256" key="1">
    <source>
        <dbReference type="ARBA" id="ARBA00022679"/>
    </source>
</evidence>
<evidence type="ECO:0000259" key="9">
    <source>
        <dbReference type="PROSITE" id="PS50887"/>
    </source>
</evidence>
<dbReference type="InterPro" id="IPR029787">
    <property type="entry name" value="Nucleotide_cyclase"/>
</dbReference>
<evidence type="ECO:0000256" key="4">
    <source>
        <dbReference type="SAM" id="Coils"/>
    </source>
</evidence>
<dbReference type="Pfam" id="PF00990">
    <property type="entry name" value="GGDEF"/>
    <property type="match status" value="1"/>
</dbReference>
<dbReference type="InterPro" id="IPR000160">
    <property type="entry name" value="GGDEF_dom"/>
</dbReference>
<dbReference type="CDD" id="cd01948">
    <property type="entry name" value="EAL"/>
    <property type="match status" value="1"/>
</dbReference>
<feature type="domain" description="Response regulatory" evidence="5">
    <location>
        <begin position="2"/>
        <end position="118"/>
    </location>
</feature>
<evidence type="ECO:0000259" key="6">
    <source>
        <dbReference type="PROSITE" id="PS50112"/>
    </source>
</evidence>
<dbReference type="PROSITE" id="PS50110">
    <property type="entry name" value="RESPONSE_REGULATORY"/>
    <property type="match status" value="1"/>
</dbReference>
<dbReference type="InterPro" id="IPR000700">
    <property type="entry name" value="PAS-assoc_C"/>
</dbReference>
<comment type="caution">
    <text evidence="10">The sequence shown here is derived from an EMBL/GenBank/DDBJ whole genome shotgun (WGS) entry which is preliminary data.</text>
</comment>
<dbReference type="SUPFAM" id="SSF141868">
    <property type="entry name" value="EAL domain-like"/>
    <property type="match status" value="1"/>
</dbReference>
<dbReference type="InterPro" id="IPR013656">
    <property type="entry name" value="PAS_4"/>
</dbReference>
<dbReference type="CDD" id="cd00130">
    <property type="entry name" value="PAS"/>
    <property type="match status" value="1"/>
</dbReference>
<feature type="domain" description="EAL" evidence="8">
    <location>
        <begin position="695"/>
        <end position="945"/>
    </location>
</feature>
<reference evidence="10 11" key="1">
    <citation type="submission" date="2018-10" db="EMBL/GenBank/DDBJ databases">
        <title>Genomic Encyclopedia of Archaeal and Bacterial Type Strains, Phase II (KMG-II): from individual species to whole genera.</title>
        <authorList>
            <person name="Goeker M."/>
        </authorList>
    </citation>
    <scope>NUCLEOTIDE SEQUENCE [LARGE SCALE GENOMIC DNA]</scope>
    <source>
        <strain evidence="10 11">DSM 16510</strain>
    </source>
</reference>
<dbReference type="NCBIfam" id="TIGR00229">
    <property type="entry name" value="sensory_box"/>
    <property type="match status" value="1"/>
</dbReference>
<dbReference type="Gene3D" id="3.30.70.270">
    <property type="match status" value="1"/>
</dbReference>
<dbReference type="OrthoDB" id="9762141at2"/>
<dbReference type="SMART" id="SM00267">
    <property type="entry name" value="GGDEF"/>
    <property type="match status" value="1"/>
</dbReference>
<dbReference type="SUPFAM" id="SSF55785">
    <property type="entry name" value="PYP-like sensor domain (PAS domain)"/>
    <property type="match status" value="2"/>
</dbReference>
<dbReference type="PROSITE" id="PS50883">
    <property type="entry name" value="EAL"/>
    <property type="match status" value="1"/>
</dbReference>
<dbReference type="GO" id="GO:0016301">
    <property type="term" value="F:kinase activity"/>
    <property type="evidence" value="ECO:0007669"/>
    <property type="project" value="UniProtKB-KW"/>
</dbReference>
<dbReference type="Gene3D" id="3.20.20.450">
    <property type="entry name" value="EAL domain"/>
    <property type="match status" value="1"/>
</dbReference>
<dbReference type="Pfam" id="PF13426">
    <property type="entry name" value="PAS_9"/>
    <property type="match status" value="1"/>
</dbReference>
<dbReference type="InterPro" id="IPR052155">
    <property type="entry name" value="Biofilm_reg_signaling"/>
</dbReference>
<dbReference type="Pfam" id="PF08448">
    <property type="entry name" value="PAS_4"/>
    <property type="match status" value="1"/>
</dbReference>
<sequence length="945" mass="108364">MRVVLVDDNPDDRFLVERELRKTFEDIEVVHVKESKELRDVLERGDFDLLITDYQLRWTDGLSVLRKVKEKYPLKPVIMFTGTGNEEVAVEAMKSGLDDYVLKSPKHFKRLAVAAKAVLEKAQQREELERIEATYRDLFNNVPIGLFRLSRDGEILDLNPIARELFGVKLGQKVSIGELFLDRKELFRFLRKLYQKGLIKGYETRLRTLKGDVLWVKINVRKIEENGKVFYEGSVEDITKQKLAEEKINKVLGAYPDLVFLIKDGKFTYVKGSEDDLLTEPDKLVSKSIERVVPPGVAIRWRELINEALDTGSRVDYSYTVHHPKKGVLFYQAVILPFSDGEVIIFSRNVTQEVSLNRMYRTLSSFNRSLLYVRSEEEMFMEMTRILVEEGGFRLAMVCRVEDGEFRLEVAHSDRELSLDPPILSRVAPNLLKETVRSRSIRAFNNVYEDFSGELRDILVKEGFLSCSFLPLEVEGEVFALLVLFSDMLEFFRGEELELLEELRKSAGYALESLRKEERLHYLTYHDQLTGLLNRTAFMEVLRDTLEKAKRENLSVALLIADVAQLRYINESHGHTFGDRVLVELADRLRDVLRTGDVLARLGADEFGIVLTGFKTLGDIEQVIGRILTTCSRPINIKGVNLTPRLNVGIALFPDDAEEMDELVKKADIALNLAKEKEREFYLYSKEVAKQFEVGLIVREQLPSAIEKGQLYLLYQPIVSTRDVRVRELEALVRWNHPELGNIPPSLFISVAERTGDIVRLGEWILRKAVRECSELIKRNPVGISINLSAKQLKEDEFLEIIEAVVSEYGIPTGRIQFEITERELVEATAENINILVKLKDKGFSIAIDDFGTGYSSLSYLTKFPIDTLKIDMEIIRSMEENLRNVDLVAAIIEMAHTLGMDVIAEGVETEKEFQTLRLLRCDFVQGYYFSPPAKLEELRAMLSL</sequence>
<dbReference type="InterPro" id="IPR035919">
    <property type="entry name" value="EAL_sf"/>
</dbReference>
<evidence type="ECO:0000313" key="11">
    <source>
        <dbReference type="Proteomes" id="UP000267841"/>
    </source>
</evidence>
<keyword evidence="1" id="KW-0808">Transferase</keyword>
<dbReference type="PANTHER" id="PTHR44757">
    <property type="entry name" value="DIGUANYLATE CYCLASE DGCP"/>
    <property type="match status" value="1"/>
</dbReference>
<evidence type="ECO:0000256" key="3">
    <source>
        <dbReference type="PROSITE-ProRule" id="PRU00169"/>
    </source>
</evidence>
<dbReference type="Pfam" id="PF00072">
    <property type="entry name" value="Response_reg"/>
    <property type="match status" value="1"/>
</dbReference>
<dbReference type="Proteomes" id="UP000267841">
    <property type="component" value="Unassembled WGS sequence"/>
</dbReference>
<gene>
    <name evidence="10" type="ORF">BCF55_1008</name>
</gene>
<feature type="coiled-coil region" evidence="4">
    <location>
        <begin position="114"/>
        <end position="141"/>
    </location>
</feature>
<dbReference type="Pfam" id="PF00563">
    <property type="entry name" value="EAL"/>
    <property type="match status" value="1"/>
</dbReference>
<dbReference type="InterPro" id="IPR000014">
    <property type="entry name" value="PAS"/>
</dbReference>
<dbReference type="PANTHER" id="PTHR44757:SF2">
    <property type="entry name" value="BIOFILM ARCHITECTURE MAINTENANCE PROTEIN MBAA"/>
    <property type="match status" value="1"/>
</dbReference>
<dbReference type="InterPro" id="IPR003018">
    <property type="entry name" value="GAF"/>
</dbReference>
<dbReference type="InterPro" id="IPR001789">
    <property type="entry name" value="Sig_transdc_resp-reg_receiver"/>
</dbReference>
<keyword evidence="2" id="KW-0418">Kinase</keyword>
<keyword evidence="11" id="KW-1185">Reference proteome</keyword>